<proteinExistence type="predicted"/>
<keyword evidence="2" id="KW-1185">Reference proteome</keyword>
<comment type="caution">
    <text evidence="1">The sequence shown here is derived from an EMBL/GenBank/DDBJ whole genome shotgun (WGS) entry which is preliminary data.</text>
</comment>
<dbReference type="Proteomes" id="UP000014480">
    <property type="component" value="Unassembled WGS sequence"/>
</dbReference>
<evidence type="ECO:0000313" key="1">
    <source>
        <dbReference type="EMBL" id="TDZ18766.1"/>
    </source>
</evidence>
<protein>
    <submittedName>
        <fullName evidence="1">Uncharacterized protein</fullName>
    </submittedName>
</protein>
<dbReference type="EMBL" id="AMCV02000022">
    <property type="protein sequence ID" value="TDZ18766.1"/>
    <property type="molecule type" value="Genomic_DNA"/>
</dbReference>
<evidence type="ECO:0000313" key="2">
    <source>
        <dbReference type="Proteomes" id="UP000014480"/>
    </source>
</evidence>
<organism evidence="1 2">
    <name type="scientific">Colletotrichum orbiculare (strain 104-T / ATCC 96160 / CBS 514.97 / LARS 414 / MAFF 240422)</name>
    <name type="common">Cucumber anthracnose fungus</name>
    <name type="synonym">Colletotrichum lagenarium</name>
    <dbReference type="NCBI Taxonomy" id="1213857"/>
    <lineage>
        <taxon>Eukaryota</taxon>
        <taxon>Fungi</taxon>
        <taxon>Dikarya</taxon>
        <taxon>Ascomycota</taxon>
        <taxon>Pezizomycotina</taxon>
        <taxon>Sordariomycetes</taxon>
        <taxon>Hypocreomycetidae</taxon>
        <taxon>Glomerellales</taxon>
        <taxon>Glomerellaceae</taxon>
        <taxon>Colletotrichum</taxon>
        <taxon>Colletotrichum orbiculare species complex</taxon>
    </lineage>
</organism>
<accession>A0A484FLV3</accession>
<dbReference type="AlphaFoldDB" id="A0A484FLV3"/>
<sequence length="102" mass="11203">MLLFKAWRKAHGLQGTSFSSRGSGLTLPIRCLHSPIASELPAPACVKVPTVLIAVLQTTLRLKFDRFTLRYGLSFEGSVSRPMITTIACRHLSSRFGDCDVP</sequence>
<reference evidence="2" key="1">
    <citation type="journal article" date="2013" name="New Phytol.">
        <title>Comparative genomic and transcriptomic analyses reveal the hemibiotrophic stage shift of Colletotrichum fungi.</title>
        <authorList>
            <person name="Gan P."/>
            <person name="Ikeda K."/>
            <person name="Irieda H."/>
            <person name="Narusaka M."/>
            <person name="O'Connell R.J."/>
            <person name="Narusaka Y."/>
            <person name="Takano Y."/>
            <person name="Kubo Y."/>
            <person name="Shirasu K."/>
        </authorList>
    </citation>
    <scope>NUCLEOTIDE SEQUENCE [LARGE SCALE GENOMIC DNA]</scope>
    <source>
        <strain evidence="2">104-T / ATCC 96160 / CBS 514.97 / LARS 414 / MAFF 240422</strain>
    </source>
</reference>
<gene>
    <name evidence="1" type="ORF">Cob_v008273</name>
</gene>
<reference evidence="2" key="2">
    <citation type="journal article" date="2019" name="Mol. Plant Microbe Interact.">
        <title>Genome sequence resources for four phytopathogenic fungi from the Colletotrichum orbiculare species complex.</title>
        <authorList>
            <person name="Gan P."/>
            <person name="Tsushima A."/>
            <person name="Narusaka M."/>
            <person name="Narusaka Y."/>
            <person name="Takano Y."/>
            <person name="Kubo Y."/>
            <person name="Shirasu K."/>
        </authorList>
    </citation>
    <scope>GENOME REANNOTATION</scope>
    <source>
        <strain evidence="2">104-T / ATCC 96160 / CBS 514.97 / LARS 414 / MAFF 240422</strain>
    </source>
</reference>
<name>A0A484FLV3_COLOR</name>